<dbReference type="InterPro" id="IPR020845">
    <property type="entry name" value="AMP-binding_CS"/>
</dbReference>
<dbReference type="InterPro" id="IPR045310">
    <property type="entry name" value="Pcs60-like"/>
</dbReference>
<dbReference type="AlphaFoldDB" id="A0A318JJZ2"/>
<dbReference type="Pfam" id="PF00501">
    <property type="entry name" value="AMP-binding"/>
    <property type="match status" value="1"/>
</dbReference>
<feature type="domain" description="AMP-dependent synthetase/ligase" evidence="5">
    <location>
        <begin position="15"/>
        <end position="369"/>
    </location>
</feature>
<keyword evidence="8" id="KW-1185">Reference proteome</keyword>
<dbReference type="GO" id="GO:0006631">
    <property type="term" value="P:fatty acid metabolic process"/>
    <property type="evidence" value="ECO:0007669"/>
    <property type="project" value="TreeGrafter"/>
</dbReference>
<reference evidence="7 8" key="1">
    <citation type="submission" date="2018-05" db="EMBL/GenBank/DDBJ databases">
        <title>Genomic Encyclopedia of Type Strains, Phase IV (KMG-IV): sequencing the most valuable type-strain genomes for metagenomic binning, comparative biology and taxonomic classification.</title>
        <authorList>
            <person name="Goeker M."/>
        </authorList>
    </citation>
    <scope>NUCLEOTIDE SEQUENCE [LARGE SCALE GENOMIC DNA]</scope>
    <source>
        <strain evidence="7 8">DSM 19792</strain>
    </source>
</reference>
<comment type="caution">
    <text evidence="7">The sequence shown here is derived from an EMBL/GenBank/DDBJ whole genome shotgun (WGS) entry which is preliminary data.</text>
</comment>
<dbReference type="GO" id="GO:0005524">
    <property type="term" value="F:ATP binding"/>
    <property type="evidence" value="ECO:0007669"/>
    <property type="project" value="UniProtKB-KW"/>
</dbReference>
<dbReference type="PROSITE" id="PS00455">
    <property type="entry name" value="AMP_BINDING"/>
    <property type="match status" value="1"/>
</dbReference>
<comment type="similarity">
    <text evidence="1">Belongs to the ATP-dependent AMP-binding enzyme family.</text>
</comment>
<evidence type="ECO:0000313" key="7">
    <source>
        <dbReference type="EMBL" id="PXX44074.1"/>
    </source>
</evidence>
<dbReference type="Gene3D" id="3.40.50.12780">
    <property type="entry name" value="N-terminal domain of ligase-like"/>
    <property type="match status" value="1"/>
</dbReference>
<dbReference type="CDD" id="cd05926">
    <property type="entry name" value="FACL_fum10p_like"/>
    <property type="match status" value="1"/>
</dbReference>
<evidence type="ECO:0000256" key="4">
    <source>
        <dbReference type="ARBA" id="ARBA00022840"/>
    </source>
</evidence>
<gene>
    <name evidence="7" type="ORF">DFR42_103343</name>
</gene>
<name>A0A318JJZ2_9BURK</name>
<proteinExistence type="inferred from homology"/>
<accession>A0A318JJZ2</accession>
<organism evidence="7 8">
    <name type="scientific">Undibacterium pigrum</name>
    <dbReference type="NCBI Taxonomy" id="401470"/>
    <lineage>
        <taxon>Bacteria</taxon>
        <taxon>Pseudomonadati</taxon>
        <taxon>Pseudomonadota</taxon>
        <taxon>Betaproteobacteria</taxon>
        <taxon>Burkholderiales</taxon>
        <taxon>Oxalobacteraceae</taxon>
        <taxon>Undibacterium</taxon>
    </lineage>
</organism>
<dbReference type="Pfam" id="PF13193">
    <property type="entry name" value="AMP-binding_C"/>
    <property type="match status" value="1"/>
</dbReference>
<evidence type="ECO:0000256" key="2">
    <source>
        <dbReference type="ARBA" id="ARBA00022598"/>
    </source>
</evidence>
<evidence type="ECO:0000256" key="3">
    <source>
        <dbReference type="ARBA" id="ARBA00022741"/>
    </source>
</evidence>
<dbReference type="Gene3D" id="3.30.300.30">
    <property type="match status" value="1"/>
</dbReference>
<keyword evidence="4" id="KW-0067">ATP-binding</keyword>
<keyword evidence="2 7" id="KW-0436">Ligase</keyword>
<dbReference type="OrthoDB" id="9803968at2"/>
<dbReference type="InterPro" id="IPR042099">
    <property type="entry name" value="ANL_N_sf"/>
</dbReference>
<dbReference type="EMBL" id="QJKB01000003">
    <property type="protein sequence ID" value="PXX44074.1"/>
    <property type="molecule type" value="Genomic_DNA"/>
</dbReference>
<keyword evidence="3" id="KW-0547">Nucleotide-binding</keyword>
<dbReference type="InterPro" id="IPR045851">
    <property type="entry name" value="AMP-bd_C_sf"/>
</dbReference>
<protein>
    <submittedName>
        <fullName evidence="7">Acyl-CoA synthetase (AMP-forming)/AMP-acid ligase II</fullName>
    </submittedName>
</protein>
<dbReference type="GO" id="GO:0031956">
    <property type="term" value="F:medium-chain fatty acid-CoA ligase activity"/>
    <property type="evidence" value="ECO:0007669"/>
    <property type="project" value="TreeGrafter"/>
</dbReference>
<evidence type="ECO:0000259" key="5">
    <source>
        <dbReference type="Pfam" id="PF00501"/>
    </source>
</evidence>
<dbReference type="InterPro" id="IPR025110">
    <property type="entry name" value="AMP-bd_C"/>
</dbReference>
<evidence type="ECO:0000313" key="8">
    <source>
        <dbReference type="Proteomes" id="UP000247792"/>
    </source>
</evidence>
<dbReference type="PANTHER" id="PTHR43201:SF5">
    <property type="entry name" value="MEDIUM-CHAIN ACYL-COA LIGASE ACSF2, MITOCHONDRIAL"/>
    <property type="match status" value="1"/>
</dbReference>
<feature type="domain" description="AMP-binding enzyme C-terminal" evidence="6">
    <location>
        <begin position="420"/>
        <end position="495"/>
    </location>
</feature>
<dbReference type="InterPro" id="IPR000873">
    <property type="entry name" value="AMP-dep_synth/lig_dom"/>
</dbReference>
<dbReference type="PANTHER" id="PTHR43201">
    <property type="entry name" value="ACYL-COA SYNTHETASE"/>
    <property type="match status" value="1"/>
</dbReference>
<evidence type="ECO:0000256" key="1">
    <source>
        <dbReference type="ARBA" id="ARBA00006432"/>
    </source>
</evidence>
<evidence type="ECO:0000259" key="6">
    <source>
        <dbReference type="Pfam" id="PF13193"/>
    </source>
</evidence>
<sequence length="507" mass="53812">MQRFSTLVELLAAGADDAIAFEAPGATPLTYRDLRANQQETIKSLNSFGIGRQDRVAIVLPNGPDMASAFVCIGAAATAAPLNPAYRADEFEFYLSDLHAKALVVEKGSTSAALAIAEKLRIQVLELIPAEKGAGAFTLAQVNPQAASTTFIPGPAAPGDIGLILHTSGTTSRPKIVPLSNINICASACNVRDNLQLTAGDRGLNIMPLFHIHGLIAGLLAPLSAGSSIFCTPGFNALKFFGWMSEAKPTWYTAVPTMHQTIVARAAQNHEVIAANPLRFIRSSSSSMPPQVISELEAAFNTPLIEAYGMTEAAHQMASNPLPPARRIPGSVGIAAGPEVAIMDVDGNLLERGLTGEIVIRGPNVTAGYESNPKANAEAYTKGWFRTGDQGVMDADGYLSITGRLKEIISRGGEKISPREVDEILMDHPAVQQVVTFGIPHEKLGEEVGAAVVLREGVTATEKELREFAAIRLADFKIPRKILFLEEIPKGATGKLQRIGLAAKLGL</sequence>
<dbReference type="SUPFAM" id="SSF56801">
    <property type="entry name" value="Acetyl-CoA synthetase-like"/>
    <property type="match status" value="1"/>
</dbReference>
<dbReference type="Proteomes" id="UP000247792">
    <property type="component" value="Unassembled WGS sequence"/>
</dbReference>
<dbReference type="RefSeq" id="WP_110255323.1">
    <property type="nucleotide sequence ID" value="NZ_QJKB01000003.1"/>
</dbReference>